<gene>
    <name evidence="1" type="ORF">GGI59_006273</name>
</gene>
<evidence type="ECO:0000313" key="2">
    <source>
        <dbReference type="Proteomes" id="UP000528824"/>
    </source>
</evidence>
<comment type="caution">
    <text evidence="1">The sequence shown here is derived from an EMBL/GenBank/DDBJ whole genome shotgun (WGS) entry which is preliminary data.</text>
</comment>
<accession>A0A7W8XKG3</accession>
<protein>
    <submittedName>
        <fullName evidence="1">Uncharacterized protein</fullName>
    </submittedName>
</protein>
<dbReference type="Proteomes" id="UP000528824">
    <property type="component" value="Unassembled WGS sequence"/>
</dbReference>
<dbReference type="AlphaFoldDB" id="A0A7W8XKG3"/>
<organism evidence="1 2">
    <name type="scientific">Rhizobium lentis</name>
    <dbReference type="NCBI Taxonomy" id="1138194"/>
    <lineage>
        <taxon>Bacteria</taxon>
        <taxon>Pseudomonadati</taxon>
        <taxon>Pseudomonadota</taxon>
        <taxon>Alphaproteobacteria</taxon>
        <taxon>Hyphomicrobiales</taxon>
        <taxon>Rhizobiaceae</taxon>
        <taxon>Rhizobium/Agrobacterium group</taxon>
        <taxon>Rhizobium</taxon>
    </lineage>
</organism>
<evidence type="ECO:0000313" key="1">
    <source>
        <dbReference type="EMBL" id="MBB5564564.1"/>
    </source>
</evidence>
<proteinExistence type="predicted"/>
<reference evidence="1 2" key="1">
    <citation type="submission" date="2020-08" db="EMBL/GenBank/DDBJ databases">
        <title>Genomic Encyclopedia of Type Strains, Phase IV (KMG-V): Genome sequencing to study the core and pangenomes of soil and plant-associated prokaryotes.</title>
        <authorList>
            <person name="Whitman W."/>
        </authorList>
    </citation>
    <scope>NUCLEOTIDE SEQUENCE [LARGE SCALE GENOMIC DNA]</scope>
    <source>
        <strain evidence="1 2">SEMIA 4034</strain>
    </source>
</reference>
<name>A0A7W8XKG3_9HYPH</name>
<keyword evidence="2" id="KW-1185">Reference proteome</keyword>
<dbReference type="EMBL" id="JACHBC010000025">
    <property type="protein sequence ID" value="MBB5564564.1"/>
    <property type="molecule type" value="Genomic_DNA"/>
</dbReference>
<sequence length="129" mass="13632">MSPSQTVAIASAVEGSITSKVRPPFAETHSPPMNSCVGASHATDACEGARLASSVGVAFTFTTIRYQSGSLCDQYRIGLAIGVNIDQIGLAGFFRSSEIPVPCNQRLRHLQALALTAGKLMRTAMLETF</sequence>